<dbReference type="CDD" id="cd17039">
    <property type="entry name" value="Ubl_ubiquitin_like"/>
    <property type="match status" value="1"/>
</dbReference>
<dbReference type="PANTHER" id="PTHR10621">
    <property type="entry name" value="UV EXCISION REPAIR PROTEIN RAD23"/>
    <property type="match status" value="1"/>
</dbReference>
<keyword evidence="2" id="KW-1185">Reference proteome</keyword>
<name>A0AAV8SBP6_9ROSI</name>
<evidence type="ECO:0000313" key="2">
    <source>
        <dbReference type="Proteomes" id="UP001159364"/>
    </source>
</evidence>
<dbReference type="Gene3D" id="3.10.20.90">
    <property type="entry name" value="Phosphatidylinositol 3-kinase Catalytic Subunit, Chain A, domain 1"/>
    <property type="match status" value="1"/>
</dbReference>
<dbReference type="Proteomes" id="UP001159364">
    <property type="component" value="Linkage Group LG12"/>
</dbReference>
<dbReference type="PANTHER" id="PTHR10621:SF61">
    <property type="entry name" value="UBIQUITIN FAMILY PROTEIN"/>
    <property type="match status" value="1"/>
</dbReference>
<dbReference type="GO" id="GO:0031593">
    <property type="term" value="F:polyubiquitin modification-dependent protein binding"/>
    <property type="evidence" value="ECO:0007669"/>
    <property type="project" value="TreeGrafter"/>
</dbReference>
<reference evidence="1 2" key="1">
    <citation type="submission" date="2021-09" db="EMBL/GenBank/DDBJ databases">
        <title>Genomic insights and catalytic innovation underlie evolution of tropane alkaloids biosynthesis.</title>
        <authorList>
            <person name="Wang Y.-J."/>
            <person name="Tian T."/>
            <person name="Huang J.-P."/>
            <person name="Huang S.-X."/>
        </authorList>
    </citation>
    <scope>NUCLEOTIDE SEQUENCE [LARGE SCALE GENOMIC DNA]</scope>
    <source>
        <strain evidence="1">KIB-2018</strain>
        <tissue evidence="1">Leaf</tissue>
    </source>
</reference>
<dbReference type="GO" id="GO:0070628">
    <property type="term" value="F:proteasome binding"/>
    <property type="evidence" value="ECO:0007669"/>
    <property type="project" value="TreeGrafter"/>
</dbReference>
<dbReference type="SUPFAM" id="SSF54236">
    <property type="entry name" value="Ubiquitin-like"/>
    <property type="match status" value="1"/>
</dbReference>
<sequence>MKVVVEILTGALFYVQLNNDATFADLKRDIAAQQNLPHDRLILCLENSQNNHLIIRHEEEASLIDFGIRDGSHIYLFFSPLDDGSVNDVVFANPEHDLFFM</sequence>
<dbReference type="AlphaFoldDB" id="A0AAV8SBP6"/>
<proteinExistence type="predicted"/>
<dbReference type="EMBL" id="JAIWQS010000012">
    <property type="protein sequence ID" value="KAJ8749400.1"/>
    <property type="molecule type" value="Genomic_DNA"/>
</dbReference>
<organism evidence="1 2">
    <name type="scientific">Erythroxylum novogranatense</name>
    <dbReference type="NCBI Taxonomy" id="1862640"/>
    <lineage>
        <taxon>Eukaryota</taxon>
        <taxon>Viridiplantae</taxon>
        <taxon>Streptophyta</taxon>
        <taxon>Embryophyta</taxon>
        <taxon>Tracheophyta</taxon>
        <taxon>Spermatophyta</taxon>
        <taxon>Magnoliopsida</taxon>
        <taxon>eudicotyledons</taxon>
        <taxon>Gunneridae</taxon>
        <taxon>Pentapetalae</taxon>
        <taxon>rosids</taxon>
        <taxon>fabids</taxon>
        <taxon>Malpighiales</taxon>
        <taxon>Erythroxylaceae</taxon>
        <taxon>Erythroxylum</taxon>
    </lineage>
</organism>
<evidence type="ECO:0008006" key="3">
    <source>
        <dbReference type="Google" id="ProtNLM"/>
    </source>
</evidence>
<dbReference type="GO" id="GO:0005829">
    <property type="term" value="C:cytosol"/>
    <property type="evidence" value="ECO:0007669"/>
    <property type="project" value="TreeGrafter"/>
</dbReference>
<evidence type="ECO:0000313" key="1">
    <source>
        <dbReference type="EMBL" id="KAJ8749400.1"/>
    </source>
</evidence>
<protein>
    <recommendedName>
        <fullName evidence="3">Ubiquitin-like domain-containing protein</fullName>
    </recommendedName>
</protein>
<comment type="caution">
    <text evidence="1">The sequence shown here is derived from an EMBL/GenBank/DDBJ whole genome shotgun (WGS) entry which is preliminary data.</text>
</comment>
<accession>A0AAV8SBP6</accession>
<dbReference type="GO" id="GO:0043161">
    <property type="term" value="P:proteasome-mediated ubiquitin-dependent protein catabolic process"/>
    <property type="evidence" value="ECO:0007669"/>
    <property type="project" value="TreeGrafter"/>
</dbReference>
<gene>
    <name evidence="1" type="ORF">K2173_018892</name>
</gene>
<dbReference type="GO" id="GO:0005654">
    <property type="term" value="C:nucleoplasm"/>
    <property type="evidence" value="ECO:0007669"/>
    <property type="project" value="TreeGrafter"/>
</dbReference>
<dbReference type="InterPro" id="IPR029071">
    <property type="entry name" value="Ubiquitin-like_domsf"/>
</dbReference>
<dbReference type="GO" id="GO:0043130">
    <property type="term" value="F:ubiquitin binding"/>
    <property type="evidence" value="ECO:0007669"/>
    <property type="project" value="TreeGrafter"/>
</dbReference>